<name>A0A8H4URZ3_9HYPO</name>
<dbReference type="OrthoDB" id="4850587at2759"/>
<dbReference type="EMBL" id="JABEYC010000130">
    <property type="protein sequence ID" value="KAF4982212.1"/>
    <property type="molecule type" value="Genomic_DNA"/>
</dbReference>
<keyword evidence="2" id="KW-1185">Reference proteome</keyword>
<proteinExistence type="predicted"/>
<sequence length="278" mass="30334">MMSRRSHRSKSLPMGPAPKKSFFATISRRFSLSAILRPNSHRVADEEDVKIFCPQPRPEPPTPTTQSRFSRRASRFWSVSSANYFEDNSTAPSTSPSAYEGSAYVPRHAAADFSKTASNRLTVMAEADETTLCSYNCKTNRNTNYINLDDEEQLDDEDASRHHEEALAALTASGRSHSFVTSSDGSTSDREGNDYSLFLAQATAGHDTPSQSSAAAWAEMEQRAALASRRTSGADPLIGRHSAYLGVRGSMSGSSRPVSSVAMSIAEYIRPSYAGKAW</sequence>
<gene>
    <name evidence="1" type="ORF">FZEAL_2096</name>
</gene>
<organism evidence="1 2">
    <name type="scientific">Fusarium zealandicum</name>
    <dbReference type="NCBI Taxonomy" id="1053134"/>
    <lineage>
        <taxon>Eukaryota</taxon>
        <taxon>Fungi</taxon>
        <taxon>Dikarya</taxon>
        <taxon>Ascomycota</taxon>
        <taxon>Pezizomycotina</taxon>
        <taxon>Sordariomycetes</taxon>
        <taxon>Hypocreomycetidae</taxon>
        <taxon>Hypocreales</taxon>
        <taxon>Nectriaceae</taxon>
        <taxon>Fusarium</taxon>
        <taxon>Fusarium staphyleae species complex</taxon>
    </lineage>
</organism>
<dbReference type="AlphaFoldDB" id="A0A8H4URZ3"/>
<dbReference type="Proteomes" id="UP000635477">
    <property type="component" value="Unassembled WGS sequence"/>
</dbReference>
<reference evidence="1" key="1">
    <citation type="journal article" date="2020" name="BMC Genomics">
        <title>Correction to: Identification and distribution of gene clusters required for synthesis of sphingolipid metabolism inhibitors in diverse species of the filamentous fungus Fusarium.</title>
        <authorList>
            <person name="Kim H.S."/>
            <person name="Lohmar J.M."/>
            <person name="Busman M."/>
            <person name="Brown D.W."/>
            <person name="Naumann T.A."/>
            <person name="Divon H.H."/>
            <person name="Lysoe E."/>
            <person name="Uhlig S."/>
            <person name="Proctor R.H."/>
        </authorList>
    </citation>
    <scope>NUCLEOTIDE SEQUENCE</scope>
    <source>
        <strain evidence="1">NRRL 22465</strain>
    </source>
</reference>
<protein>
    <submittedName>
        <fullName evidence="1">Uncharacterized protein</fullName>
    </submittedName>
</protein>
<accession>A0A8H4URZ3</accession>
<reference evidence="1" key="2">
    <citation type="submission" date="2020-05" db="EMBL/GenBank/DDBJ databases">
        <authorList>
            <person name="Kim H.-S."/>
            <person name="Proctor R.H."/>
            <person name="Brown D.W."/>
        </authorList>
    </citation>
    <scope>NUCLEOTIDE SEQUENCE</scope>
    <source>
        <strain evidence="1">NRRL 22465</strain>
    </source>
</reference>
<comment type="caution">
    <text evidence="1">The sequence shown here is derived from an EMBL/GenBank/DDBJ whole genome shotgun (WGS) entry which is preliminary data.</text>
</comment>
<evidence type="ECO:0000313" key="1">
    <source>
        <dbReference type="EMBL" id="KAF4982212.1"/>
    </source>
</evidence>
<evidence type="ECO:0000313" key="2">
    <source>
        <dbReference type="Proteomes" id="UP000635477"/>
    </source>
</evidence>